<dbReference type="Proteomes" id="UP000199413">
    <property type="component" value="Unassembled WGS sequence"/>
</dbReference>
<dbReference type="RefSeq" id="WP_281180984.1">
    <property type="nucleotide sequence ID" value="NZ_FMHV01000002.1"/>
</dbReference>
<sequence>MLLNAPARLVRRARKRLIRLDDTHPHQTDLILAWNKIHAMVTPP</sequence>
<dbReference type="EMBL" id="FMHV01000002">
    <property type="protein sequence ID" value="SCL27425.1"/>
    <property type="molecule type" value="Genomic_DNA"/>
</dbReference>
<evidence type="ECO:0000313" key="2">
    <source>
        <dbReference type="Proteomes" id="UP000199413"/>
    </source>
</evidence>
<keyword evidence="2" id="KW-1185">Reference proteome</keyword>
<accession>A0A1C6SD91</accession>
<protein>
    <submittedName>
        <fullName evidence="1">Uncharacterized protein</fullName>
    </submittedName>
</protein>
<gene>
    <name evidence="1" type="ORF">GA0070624_3499</name>
</gene>
<name>A0A1C6SD91_9ACTN</name>
<evidence type="ECO:0000313" key="1">
    <source>
        <dbReference type="EMBL" id="SCL27425.1"/>
    </source>
</evidence>
<dbReference type="AlphaFoldDB" id="A0A1C6SD91"/>
<dbReference type="STRING" id="568872.GA0070624_3499"/>
<proteinExistence type="predicted"/>
<reference evidence="2" key="1">
    <citation type="submission" date="2016-06" db="EMBL/GenBank/DDBJ databases">
        <authorList>
            <person name="Varghese N."/>
            <person name="Submissions Spin"/>
        </authorList>
    </citation>
    <scope>NUCLEOTIDE SEQUENCE [LARGE SCALE GENOMIC DNA]</scope>
    <source>
        <strain evidence="2">DSM 45431</strain>
    </source>
</reference>
<organism evidence="1 2">
    <name type="scientific">Micromonospora rhizosphaerae</name>
    <dbReference type="NCBI Taxonomy" id="568872"/>
    <lineage>
        <taxon>Bacteria</taxon>
        <taxon>Bacillati</taxon>
        <taxon>Actinomycetota</taxon>
        <taxon>Actinomycetes</taxon>
        <taxon>Micromonosporales</taxon>
        <taxon>Micromonosporaceae</taxon>
        <taxon>Micromonospora</taxon>
    </lineage>
</organism>